<dbReference type="STRING" id="313367.JSE7799_01860"/>
<dbReference type="InterPro" id="IPR057666">
    <property type="entry name" value="DrpA_SLOG"/>
</dbReference>
<keyword evidence="5" id="KW-1185">Reference proteome</keyword>
<name>A0A0M7BAB9_9RHOB</name>
<feature type="domain" description="DprA winged helix" evidence="3">
    <location>
        <begin position="338"/>
        <end position="397"/>
    </location>
</feature>
<dbReference type="InterPro" id="IPR003488">
    <property type="entry name" value="DprA"/>
</dbReference>
<comment type="similarity">
    <text evidence="1">Belongs to the DprA/Smf family.</text>
</comment>
<dbReference type="Pfam" id="PF17782">
    <property type="entry name" value="WHD_DprA"/>
    <property type="match status" value="1"/>
</dbReference>
<dbReference type="SUPFAM" id="SSF102405">
    <property type="entry name" value="MCP/YpsA-like"/>
    <property type="match status" value="1"/>
</dbReference>
<dbReference type="PANTHER" id="PTHR43022">
    <property type="entry name" value="PROTEIN SMF"/>
    <property type="match status" value="1"/>
</dbReference>
<evidence type="ECO:0000313" key="5">
    <source>
        <dbReference type="Proteomes" id="UP000049455"/>
    </source>
</evidence>
<dbReference type="Gene3D" id="3.40.50.450">
    <property type="match status" value="1"/>
</dbReference>
<sequence length="402" mass="42168">MIHAMPEPCFDLLAVPEGAVGFAEGPLPFFDASPSEEETFARLRLIRSRRVGSATWRRMLAQHGSAVAALEALPDVAARAGDAGYRPAEPAQIRRELAAGHKRGARLLTLGAPGYPERLRHVSDPPCVLWAEGRVELLNAHAAVALVGTRNASSLALRMARALGRDLSEGGVTVVSGLARGVDTAAHEAALAGQGGTVAVHAGGLDRVYPRENADLAARIAAEGCALSERPYGLEPQARDFPRRNRIVAGLAQGVVVVEAAARSGSMITARDAADAGREVMAVPGHPFDGRTGGCNLLLRDGATLVRGVEDVMEAIATAEMPEPAHPARPPAARQAVVAPEPDHVRRCILDHLSHAPVEEDDLIRDVLGTGGIPKDLLAAQLSEMELTGLVLRAPGGGLMRV</sequence>
<dbReference type="InterPro" id="IPR036388">
    <property type="entry name" value="WH-like_DNA-bd_sf"/>
</dbReference>
<dbReference type="AlphaFoldDB" id="A0A0M7BAB9"/>
<dbReference type="EMBL" id="CYPR01000113">
    <property type="protein sequence ID" value="CUH39139.1"/>
    <property type="molecule type" value="Genomic_DNA"/>
</dbReference>
<dbReference type="GO" id="GO:0009294">
    <property type="term" value="P:DNA-mediated transformation"/>
    <property type="evidence" value="ECO:0007669"/>
    <property type="project" value="InterPro"/>
</dbReference>
<dbReference type="Gene3D" id="1.10.10.10">
    <property type="entry name" value="Winged helix-like DNA-binding domain superfamily/Winged helix DNA-binding domain"/>
    <property type="match status" value="1"/>
</dbReference>
<reference evidence="4 5" key="1">
    <citation type="submission" date="2015-09" db="EMBL/GenBank/DDBJ databases">
        <authorList>
            <person name="Jackson K.R."/>
            <person name="Lunt B.L."/>
            <person name="Fisher J.N.B."/>
            <person name="Gardner A.V."/>
            <person name="Bailey M.E."/>
            <person name="Deus L.M."/>
            <person name="Earl A.S."/>
            <person name="Gibby P.D."/>
            <person name="Hartmann K.A."/>
            <person name="Liu J.E."/>
            <person name="Manci A.M."/>
            <person name="Nielsen D.A."/>
            <person name="Solomon M.B."/>
            <person name="Breakwell D.P."/>
            <person name="Burnett S.H."/>
            <person name="Grose J.H."/>
        </authorList>
    </citation>
    <scope>NUCLEOTIDE SEQUENCE [LARGE SCALE GENOMIC DNA]</scope>
    <source>
        <strain evidence="4 5">CECT 7799</strain>
    </source>
</reference>
<evidence type="ECO:0000256" key="1">
    <source>
        <dbReference type="ARBA" id="ARBA00006525"/>
    </source>
</evidence>
<proteinExistence type="inferred from homology"/>
<protein>
    <submittedName>
        <fullName evidence="4">DNA protecting protein DprA</fullName>
    </submittedName>
</protein>
<dbReference type="NCBIfam" id="TIGR00732">
    <property type="entry name" value="dprA"/>
    <property type="match status" value="1"/>
</dbReference>
<accession>A0A0M7BAB9</accession>
<evidence type="ECO:0000313" key="4">
    <source>
        <dbReference type="EMBL" id="CUH39139.1"/>
    </source>
</evidence>
<feature type="domain" description="Smf/DprA SLOG" evidence="2">
    <location>
        <begin position="107"/>
        <end position="316"/>
    </location>
</feature>
<evidence type="ECO:0000259" key="2">
    <source>
        <dbReference type="Pfam" id="PF02481"/>
    </source>
</evidence>
<dbReference type="Proteomes" id="UP000049455">
    <property type="component" value="Unassembled WGS sequence"/>
</dbReference>
<dbReference type="Pfam" id="PF21102">
    <property type="entry name" value="DprA_N"/>
    <property type="match status" value="1"/>
</dbReference>
<dbReference type="PANTHER" id="PTHR43022:SF1">
    <property type="entry name" value="PROTEIN SMF"/>
    <property type="match status" value="1"/>
</dbReference>
<gene>
    <name evidence="4" type="ORF">JSE7799_01860</name>
</gene>
<dbReference type="InterPro" id="IPR041614">
    <property type="entry name" value="DprA_WH"/>
</dbReference>
<organism evidence="4 5">
    <name type="scientific">Jannaschia seosinensis</name>
    <dbReference type="NCBI Taxonomy" id="313367"/>
    <lineage>
        <taxon>Bacteria</taxon>
        <taxon>Pseudomonadati</taxon>
        <taxon>Pseudomonadota</taxon>
        <taxon>Alphaproteobacteria</taxon>
        <taxon>Rhodobacterales</taxon>
        <taxon>Roseobacteraceae</taxon>
        <taxon>Jannaschia</taxon>
    </lineage>
</organism>
<evidence type="ECO:0000259" key="3">
    <source>
        <dbReference type="Pfam" id="PF17782"/>
    </source>
</evidence>
<dbReference type="Pfam" id="PF02481">
    <property type="entry name" value="DNA_processg_A"/>
    <property type="match status" value="1"/>
</dbReference>